<organism evidence="2 3">
    <name type="scientific">Temnothorax curvispinosus</name>
    <dbReference type="NCBI Taxonomy" id="300111"/>
    <lineage>
        <taxon>Eukaryota</taxon>
        <taxon>Metazoa</taxon>
        <taxon>Ecdysozoa</taxon>
        <taxon>Arthropoda</taxon>
        <taxon>Hexapoda</taxon>
        <taxon>Insecta</taxon>
        <taxon>Pterygota</taxon>
        <taxon>Neoptera</taxon>
        <taxon>Endopterygota</taxon>
        <taxon>Hymenoptera</taxon>
        <taxon>Apocrita</taxon>
        <taxon>Aculeata</taxon>
        <taxon>Formicoidea</taxon>
        <taxon>Formicidae</taxon>
        <taxon>Myrmicinae</taxon>
        <taxon>Temnothorax</taxon>
    </lineage>
</organism>
<dbReference type="InterPro" id="IPR002634">
    <property type="entry name" value="BolA"/>
</dbReference>
<dbReference type="SUPFAM" id="SSF82657">
    <property type="entry name" value="BolA-like"/>
    <property type="match status" value="1"/>
</dbReference>
<gene>
    <name evidence="3" type="primary">LOC112467826</name>
</gene>
<name>A0A6J1RIC7_9HYME</name>
<dbReference type="GO" id="GO:0005634">
    <property type="term" value="C:nucleus"/>
    <property type="evidence" value="ECO:0007669"/>
    <property type="project" value="TreeGrafter"/>
</dbReference>
<dbReference type="AlphaFoldDB" id="A0A6J1RIC7"/>
<dbReference type="GO" id="GO:0005829">
    <property type="term" value="C:cytosol"/>
    <property type="evidence" value="ECO:0007669"/>
    <property type="project" value="TreeGrafter"/>
</dbReference>
<protein>
    <submittedName>
        <fullName evidence="3">BolA-like protein 2 isoform X2</fullName>
    </submittedName>
</protein>
<dbReference type="PANTHER" id="PTHR12735:SF27">
    <property type="entry name" value="BOLA-LIKE PROTEIN 2"/>
    <property type="match status" value="1"/>
</dbReference>
<dbReference type="PANTHER" id="PTHR12735">
    <property type="entry name" value="BOLA-LIKE PROTEIN-RELATED"/>
    <property type="match status" value="1"/>
</dbReference>
<dbReference type="InterPro" id="IPR045115">
    <property type="entry name" value="BOL2"/>
</dbReference>
<proteinExistence type="inferred from homology"/>
<dbReference type="Gene3D" id="3.10.20.90">
    <property type="entry name" value="Phosphatidylinositol 3-kinase Catalytic Subunit, Chain A, domain 1"/>
    <property type="match status" value="1"/>
</dbReference>
<evidence type="ECO:0000313" key="3">
    <source>
        <dbReference type="RefSeq" id="XP_024892446.1"/>
    </source>
</evidence>
<dbReference type="PIRSF" id="PIRSF003113">
    <property type="entry name" value="BolA"/>
    <property type="match status" value="1"/>
</dbReference>
<keyword evidence="2" id="KW-1185">Reference proteome</keyword>
<evidence type="ECO:0000313" key="2">
    <source>
        <dbReference type="Proteomes" id="UP000504618"/>
    </source>
</evidence>
<dbReference type="GO" id="GO:0051604">
    <property type="term" value="P:protein maturation"/>
    <property type="evidence" value="ECO:0007669"/>
    <property type="project" value="InterPro"/>
</dbReference>
<dbReference type="GeneID" id="112467826"/>
<evidence type="ECO:0000256" key="1">
    <source>
        <dbReference type="RuleBase" id="RU003860"/>
    </source>
</evidence>
<reference evidence="3" key="1">
    <citation type="submission" date="2025-08" db="UniProtKB">
        <authorList>
            <consortium name="RefSeq"/>
        </authorList>
    </citation>
    <scope>IDENTIFICATION</scope>
    <source>
        <tissue evidence="3">Whole body</tissue>
    </source>
</reference>
<dbReference type="RefSeq" id="XP_024892446.1">
    <property type="nucleotide sequence ID" value="XM_025036678.1"/>
</dbReference>
<comment type="similarity">
    <text evidence="1">Belongs to the BolA/IbaG family.</text>
</comment>
<sequence>MPYSEEYIKDKVTEGLKASHVEVVDQSDGCGAKFSVVVVSDLFQGKPSLLRHRLVYGVLEEELKTIHAISLTTFTPEQWEKTKN</sequence>
<dbReference type="GO" id="GO:0006879">
    <property type="term" value="P:intracellular iron ion homeostasis"/>
    <property type="evidence" value="ECO:0007669"/>
    <property type="project" value="InterPro"/>
</dbReference>
<dbReference type="GO" id="GO:0051537">
    <property type="term" value="F:2 iron, 2 sulfur cluster binding"/>
    <property type="evidence" value="ECO:0007669"/>
    <property type="project" value="InterPro"/>
</dbReference>
<accession>A0A6J1RIC7</accession>
<dbReference type="Pfam" id="PF01722">
    <property type="entry name" value="BolA"/>
    <property type="match status" value="1"/>
</dbReference>
<dbReference type="Proteomes" id="UP000504618">
    <property type="component" value="Unplaced"/>
</dbReference>
<dbReference type="InterPro" id="IPR036065">
    <property type="entry name" value="BolA-like_sf"/>
</dbReference>